<dbReference type="InterPro" id="IPR036680">
    <property type="entry name" value="SPOR-like_sf"/>
</dbReference>
<dbReference type="GO" id="GO:0042834">
    <property type="term" value="F:peptidoglycan binding"/>
    <property type="evidence" value="ECO:0007669"/>
    <property type="project" value="InterPro"/>
</dbReference>
<feature type="region of interest" description="Disordered" evidence="1">
    <location>
        <begin position="1"/>
        <end position="43"/>
    </location>
</feature>
<keyword evidence="5" id="KW-1185">Reference proteome</keyword>
<comment type="caution">
    <text evidence="4">The sequence shown here is derived from an EMBL/GenBank/DDBJ whole genome shotgun (WGS) entry which is preliminary data.</text>
</comment>
<dbReference type="OrthoDB" id="8479416at2"/>
<keyword evidence="2" id="KW-0812">Transmembrane</keyword>
<evidence type="ECO:0000256" key="2">
    <source>
        <dbReference type="SAM" id="Phobius"/>
    </source>
</evidence>
<feature type="region of interest" description="Disordered" evidence="1">
    <location>
        <begin position="127"/>
        <end position="157"/>
    </location>
</feature>
<dbReference type="Proteomes" id="UP000548978">
    <property type="component" value="Unassembled WGS sequence"/>
</dbReference>
<dbReference type="Gene3D" id="3.30.70.1070">
    <property type="entry name" value="Sporulation related repeat"/>
    <property type="match status" value="1"/>
</dbReference>
<proteinExistence type="predicted"/>
<organism evidence="4 5">
    <name type="scientific">Brevundimonas halotolerans</name>
    <dbReference type="NCBI Taxonomy" id="69670"/>
    <lineage>
        <taxon>Bacteria</taxon>
        <taxon>Pseudomonadati</taxon>
        <taxon>Pseudomonadota</taxon>
        <taxon>Alphaproteobacteria</taxon>
        <taxon>Caulobacterales</taxon>
        <taxon>Caulobacteraceae</taxon>
        <taxon>Brevundimonas</taxon>
    </lineage>
</organism>
<reference evidence="4 5" key="1">
    <citation type="submission" date="2020-08" db="EMBL/GenBank/DDBJ databases">
        <title>Genomic Encyclopedia of Type Strains, Phase IV (KMG-IV): sequencing the most valuable type-strain genomes for metagenomic binning, comparative biology and taxonomic classification.</title>
        <authorList>
            <person name="Goeker M."/>
        </authorList>
    </citation>
    <scope>NUCLEOTIDE SEQUENCE [LARGE SCALE GENOMIC DNA]</scope>
    <source>
        <strain evidence="4 5">DSM 24448</strain>
    </source>
</reference>
<feature type="compositionally biased region" description="Basic and acidic residues" evidence="1">
    <location>
        <begin position="1"/>
        <end position="18"/>
    </location>
</feature>
<evidence type="ECO:0000256" key="1">
    <source>
        <dbReference type="SAM" id="MobiDB-lite"/>
    </source>
</evidence>
<accession>A0A7W9A2A8</accession>
<dbReference type="PROSITE" id="PS51724">
    <property type="entry name" value="SPOR"/>
    <property type="match status" value="1"/>
</dbReference>
<evidence type="ECO:0000313" key="4">
    <source>
        <dbReference type="EMBL" id="MBB5659897.1"/>
    </source>
</evidence>
<dbReference type="InterPro" id="IPR007730">
    <property type="entry name" value="SPOR-like_dom"/>
</dbReference>
<keyword evidence="2" id="KW-0472">Membrane</keyword>
<sequence>MSHEDPYRQDPGAGRDRGAYTPPTDEELPFRRGGGGYDARRSGVGGPPVTLIISAAVLLLLIVVVVIYYRAGARGSEDAPPAIGTPVGELKVEAAEDAQPIDPAAGIDVYDEAAPIVTAPTYVPPPEAIQPNARPAEATTPAPAPTRPAERPTVAAGGNSAVQIGAFSTPGLADSEYSRVVGRYSQYTQGAVKRVQEVTSSSGSTLYRTMVSGLSREQAQGLCDAIKASGGDCIVR</sequence>
<dbReference type="AlphaFoldDB" id="A0A7W9A2A8"/>
<dbReference type="Pfam" id="PF05036">
    <property type="entry name" value="SPOR"/>
    <property type="match status" value="1"/>
</dbReference>
<protein>
    <recommendedName>
        <fullName evidence="3">SPOR domain-containing protein</fullName>
    </recommendedName>
</protein>
<dbReference type="EMBL" id="JACIJB010000001">
    <property type="protein sequence ID" value="MBB5659897.1"/>
    <property type="molecule type" value="Genomic_DNA"/>
</dbReference>
<dbReference type="RefSeq" id="WP_123287293.1">
    <property type="nucleotide sequence ID" value="NZ_JACIJB010000001.1"/>
</dbReference>
<gene>
    <name evidence="4" type="ORF">FHS65_000615</name>
</gene>
<evidence type="ECO:0000313" key="5">
    <source>
        <dbReference type="Proteomes" id="UP000548978"/>
    </source>
</evidence>
<evidence type="ECO:0000259" key="3">
    <source>
        <dbReference type="PROSITE" id="PS51724"/>
    </source>
</evidence>
<keyword evidence="2" id="KW-1133">Transmembrane helix</keyword>
<feature type="domain" description="SPOR" evidence="3">
    <location>
        <begin position="154"/>
        <end position="236"/>
    </location>
</feature>
<feature type="transmembrane region" description="Helical" evidence="2">
    <location>
        <begin position="49"/>
        <end position="69"/>
    </location>
</feature>
<name>A0A7W9A2A8_9CAUL</name>